<protein>
    <submittedName>
        <fullName evidence="1">Uncharacterized protein</fullName>
    </submittedName>
</protein>
<dbReference type="AlphaFoldDB" id="A0A327Q1Q9"/>
<dbReference type="EMBL" id="QLLL01000014">
    <property type="protein sequence ID" value="RAI97697.1"/>
    <property type="molecule type" value="Genomic_DNA"/>
</dbReference>
<dbReference type="Proteomes" id="UP000249547">
    <property type="component" value="Unassembled WGS sequence"/>
</dbReference>
<organism evidence="1 2">
    <name type="scientific">Chitinophaga skermanii</name>
    <dbReference type="NCBI Taxonomy" id="331697"/>
    <lineage>
        <taxon>Bacteria</taxon>
        <taxon>Pseudomonadati</taxon>
        <taxon>Bacteroidota</taxon>
        <taxon>Chitinophagia</taxon>
        <taxon>Chitinophagales</taxon>
        <taxon>Chitinophagaceae</taxon>
        <taxon>Chitinophaga</taxon>
    </lineage>
</organism>
<evidence type="ECO:0000313" key="1">
    <source>
        <dbReference type="EMBL" id="RAI97697.1"/>
    </source>
</evidence>
<accession>A0A327Q1Q9</accession>
<name>A0A327Q1Q9_9BACT</name>
<comment type="caution">
    <text evidence="1">The sequence shown here is derived from an EMBL/GenBank/DDBJ whole genome shotgun (WGS) entry which is preliminary data.</text>
</comment>
<dbReference type="SUPFAM" id="SSF48371">
    <property type="entry name" value="ARM repeat"/>
    <property type="match status" value="1"/>
</dbReference>
<gene>
    <name evidence="1" type="ORF">LX64_05001</name>
</gene>
<proteinExistence type="predicted"/>
<keyword evidence="2" id="KW-1185">Reference proteome</keyword>
<sequence length="1152" mass="127571">MQLHRNLIIVNTMNTHLNDILTLPAKGLPNVKHVDVLVSCELMNNHSKACPIEPSDQLLITQDRQGQAMLFDIDSNGVLHLFHYNDGMAGGYTAYELVKDWPSYDKVVTFDLSENRDGTISIAMVVNRRNGYFTDVLVADNIPANFEWKNFSQVVKKVTGIASEFRGTKIRIGTSDMDGHAMVVVNGNVLGNETYYRVDNRYAASQLTMSSTPSQANQVEVGYVSGQKGHFGLSGVNSYSKLAFVTIPNQAGNENSYDFSPSKVPGNLHYNCIFVGQGTATQPSQLSSDLYVGAAEGIYLFHNSKVSLFQRVNTKVKDVKSLYVTEDTHQISVWAVTKIGHLYYISGSKNGEQYTWEDEQLFELNINHLSSIRNRVKFTNEIYYVDQRKNFIHNWECPTSGFWFTRTIKQQNDPYLLGVASYTTLLKLTDQDGNILAGKTFSLSSSEWLYVEINGEAYNMDVNHPVSVTTDNRGMINIVQLTDEVLSPIFYLDAAFLDKTINVFPHGKVIDGLSNIQSADDLRKAKDINGDPILTGYHPPATLNHVVDCLRTLTGIAAYTQRGTVRKGDLFVSLSNKETKITGRLDLRGMPDFKIGIKLERGIWQLFSEDDYAKFIVEGYHVRWFGSKWWRAVKKAAAAVVDTVENAVTTVIEKVGDTVNLIINIAGDAYHFVLDTLSEVMKGIDWVLSIVKIAITDAVRWLGDFLGFKDVWTTYQVIKTLAKNGIDYSNHAIEKRLNELKNFINDEFGKIESLVSKATVPSYIASKGLSESKSHKNPFDSAAGNWIFNLIANNQLFEGGMKASSGSSGFQGFVRNTIQPAFEEIKPKLQVLINDVQYALSKDVKYYHNIVKDLINLFIAPMKRVLIGILDYIREMLQSIPTLMNGKVLPPFLDSLYRWIAALIGDYEELTILNAISFIVAIPYTYGHRILKGYAPFAYGDKGLTATSLYSTLFDPRRSGEDSKSWEDLKEAYSKGGAGIASIASMPLALLSLATSMSKSGKSNKENPSELEQIARGFQLLIPLITIPLEKDDQNTASFVLRVISFVCATMKDWFGVLIEEKMMGKLVTAVADTFIFILSLTADILNGEDLLSYLQDILSNLGGVVSSVGVLTEQIIAVGIGAGISLGGAAVGLVQSVSDDGDIVQVVNPGG</sequence>
<dbReference type="InterPro" id="IPR016024">
    <property type="entry name" value="ARM-type_fold"/>
</dbReference>
<evidence type="ECO:0000313" key="2">
    <source>
        <dbReference type="Proteomes" id="UP000249547"/>
    </source>
</evidence>
<reference evidence="1 2" key="1">
    <citation type="submission" date="2018-06" db="EMBL/GenBank/DDBJ databases">
        <title>Genomic Encyclopedia of Archaeal and Bacterial Type Strains, Phase II (KMG-II): from individual species to whole genera.</title>
        <authorList>
            <person name="Goeker M."/>
        </authorList>
    </citation>
    <scope>NUCLEOTIDE SEQUENCE [LARGE SCALE GENOMIC DNA]</scope>
    <source>
        <strain evidence="1 2">DSM 23857</strain>
    </source>
</reference>